<organism evidence="1 2">
    <name type="scientific">Thermobacillus xylanilyticus</name>
    <dbReference type="NCBI Taxonomy" id="76633"/>
    <lineage>
        <taxon>Bacteria</taxon>
        <taxon>Bacillati</taxon>
        <taxon>Bacillota</taxon>
        <taxon>Bacilli</taxon>
        <taxon>Bacillales</taxon>
        <taxon>Paenibacillaceae</taxon>
        <taxon>Thermobacillus</taxon>
    </lineage>
</organism>
<protein>
    <recommendedName>
        <fullName evidence="3">Acetyl-CoA acetyltransferase</fullName>
    </recommendedName>
</protein>
<keyword evidence="2" id="KW-1185">Reference proteome</keyword>
<sequence>MEKQPKVIYRADSTAAESLRSMKKRLCEICDMYAGRMVRVQTMDGGVYDGIIRHHEGCILYLELDAPGYRAFWNPFVPFNPYYNTILPLVLYELLVISLLS</sequence>
<evidence type="ECO:0000313" key="1">
    <source>
        <dbReference type="EMBL" id="CAG5085850.1"/>
    </source>
</evidence>
<dbReference type="EMBL" id="CAJRAY010000042">
    <property type="protein sequence ID" value="CAG5085850.1"/>
    <property type="molecule type" value="Genomic_DNA"/>
</dbReference>
<name>A0ABN7RY21_THEXY</name>
<accession>A0ABN7RY21</accession>
<gene>
    <name evidence="1" type="primary">txxe 867</name>
    <name evidence="1" type="ORF">TXXE_09220</name>
</gene>
<comment type="caution">
    <text evidence="1">The sequence shown here is derived from an EMBL/GenBank/DDBJ whole genome shotgun (WGS) entry which is preliminary data.</text>
</comment>
<dbReference type="Proteomes" id="UP000681526">
    <property type="component" value="Unassembled WGS sequence"/>
</dbReference>
<reference evidence="1 2" key="1">
    <citation type="submission" date="2021-04" db="EMBL/GenBank/DDBJ databases">
        <authorList>
            <person name="Rakotoarivonina H."/>
        </authorList>
    </citation>
    <scope>NUCLEOTIDE SEQUENCE [LARGE SCALE GENOMIC DNA]</scope>
    <source>
        <strain evidence="1 2">XE</strain>
    </source>
</reference>
<proteinExistence type="predicted"/>
<evidence type="ECO:0000313" key="2">
    <source>
        <dbReference type="Proteomes" id="UP000681526"/>
    </source>
</evidence>
<dbReference type="RefSeq" id="WP_015256659.1">
    <property type="nucleotide sequence ID" value="NZ_CAJRAY010000042.1"/>
</dbReference>
<evidence type="ECO:0008006" key="3">
    <source>
        <dbReference type="Google" id="ProtNLM"/>
    </source>
</evidence>